<feature type="compositionally biased region" description="Low complexity" evidence="1">
    <location>
        <begin position="300"/>
        <end position="311"/>
    </location>
</feature>
<feature type="region of interest" description="Disordered" evidence="1">
    <location>
        <begin position="454"/>
        <end position="477"/>
    </location>
</feature>
<dbReference type="Pfam" id="PF00082">
    <property type="entry name" value="Peptidase_S8"/>
    <property type="match status" value="1"/>
</dbReference>
<dbReference type="Gene3D" id="3.40.50.200">
    <property type="entry name" value="Peptidase S8/S53 domain"/>
    <property type="match status" value="1"/>
</dbReference>
<dbReference type="OrthoDB" id="3797974at2759"/>
<dbReference type="InterPro" id="IPR000209">
    <property type="entry name" value="Peptidase_S8/S53_dom"/>
</dbReference>
<dbReference type="SUPFAM" id="SSF52743">
    <property type="entry name" value="Subtilisin-like"/>
    <property type="match status" value="1"/>
</dbReference>
<protein>
    <recommendedName>
        <fullName evidence="2">Peptidase S8/S53 domain-containing protein</fullName>
    </recommendedName>
</protein>
<name>A0A6A6HJU2_VIRVR</name>
<dbReference type="CDD" id="cd00306">
    <property type="entry name" value="Peptidases_S8_S53"/>
    <property type="match status" value="1"/>
</dbReference>
<sequence>MNKRYLAEPNIGFRLATNLPRRRHTHPVEALYRTFLRECQQLGVVVVAATGNDGNFWAKERKNVWQPTYTHEPGLKPFSLDWGWPQSLGTDTSPLITVGGVDYKGYLYEDTTPRLSSNGGRGSITAYAMAVDVPMASNIDGSSLPEIDGTSIAAPAVASLIAYLMSVPRIYSQLSTNPRQFVLDMKSLVQSDMWPRHPRGQILKSGTPPLNYAVDLPNEAPVPINRAFKYYCPSGPGRGVKRDIELLRDETMDMARITTRNASAPPADLPVVINGTAVENWEGFNVTELDGFTMVACPLNSSSNSDSSSSSPTTLATSFTGPSDASSDNATSSGPSLSGGDTSLLSYPNASNDNGSNLFPANSSADTATLSHLTTSATDSTWLSLHSAQMSSTINSELAGFESSMGAGSGTLLPASSMVQPGGCTTFADRAEPSSFCYPSMTWPSSLTSLTLPSSFTSQSSPPAPPDPSPSEGCTTKWKASSGDVTISGTGWDPARLGHNGVGLKDAVGACGTPTDWEWTSPAEGWDFTATFHMRSFHLHCLEHHLKAAGSPGNICAGNS</sequence>
<evidence type="ECO:0000313" key="4">
    <source>
        <dbReference type="Proteomes" id="UP000800092"/>
    </source>
</evidence>
<evidence type="ECO:0000256" key="1">
    <source>
        <dbReference type="SAM" id="MobiDB-lite"/>
    </source>
</evidence>
<dbReference type="InterPro" id="IPR036852">
    <property type="entry name" value="Peptidase_S8/S53_dom_sf"/>
</dbReference>
<proteinExistence type="predicted"/>
<reference evidence="3" key="1">
    <citation type="journal article" date="2020" name="Stud. Mycol.">
        <title>101 Dothideomycetes genomes: a test case for predicting lifestyles and emergence of pathogens.</title>
        <authorList>
            <person name="Haridas S."/>
            <person name="Albert R."/>
            <person name="Binder M."/>
            <person name="Bloem J."/>
            <person name="Labutti K."/>
            <person name="Salamov A."/>
            <person name="Andreopoulos B."/>
            <person name="Baker S."/>
            <person name="Barry K."/>
            <person name="Bills G."/>
            <person name="Bluhm B."/>
            <person name="Cannon C."/>
            <person name="Castanera R."/>
            <person name="Culley D."/>
            <person name="Daum C."/>
            <person name="Ezra D."/>
            <person name="Gonzalez J."/>
            <person name="Henrissat B."/>
            <person name="Kuo A."/>
            <person name="Liang C."/>
            <person name="Lipzen A."/>
            <person name="Lutzoni F."/>
            <person name="Magnuson J."/>
            <person name="Mondo S."/>
            <person name="Nolan M."/>
            <person name="Ohm R."/>
            <person name="Pangilinan J."/>
            <person name="Park H.-J."/>
            <person name="Ramirez L."/>
            <person name="Alfaro M."/>
            <person name="Sun H."/>
            <person name="Tritt A."/>
            <person name="Yoshinaga Y."/>
            <person name="Zwiers L.-H."/>
            <person name="Turgeon B."/>
            <person name="Goodwin S."/>
            <person name="Spatafora J."/>
            <person name="Crous P."/>
            <person name="Grigoriev I."/>
        </authorList>
    </citation>
    <scope>NUCLEOTIDE SEQUENCE</scope>
    <source>
        <strain evidence="3">Tuck. ex Michener</strain>
    </source>
</reference>
<feature type="region of interest" description="Disordered" evidence="1">
    <location>
        <begin position="300"/>
        <end position="360"/>
    </location>
</feature>
<dbReference type="AlphaFoldDB" id="A0A6A6HJU2"/>
<keyword evidence="4" id="KW-1185">Reference proteome</keyword>
<feature type="compositionally biased region" description="Polar residues" evidence="1">
    <location>
        <begin position="312"/>
        <end position="360"/>
    </location>
</feature>
<dbReference type="GO" id="GO:0006508">
    <property type="term" value="P:proteolysis"/>
    <property type="evidence" value="ECO:0007669"/>
    <property type="project" value="InterPro"/>
</dbReference>
<accession>A0A6A6HJU2</accession>
<dbReference type="Proteomes" id="UP000800092">
    <property type="component" value="Unassembled WGS sequence"/>
</dbReference>
<gene>
    <name evidence="3" type="ORF">EV356DRAFT_338549</name>
</gene>
<dbReference type="EMBL" id="ML991777">
    <property type="protein sequence ID" value="KAF2238152.1"/>
    <property type="molecule type" value="Genomic_DNA"/>
</dbReference>
<feature type="domain" description="Peptidase S8/S53" evidence="2">
    <location>
        <begin position="39"/>
        <end position="167"/>
    </location>
</feature>
<organism evidence="3 4">
    <name type="scientific">Viridothelium virens</name>
    <name type="common">Speckled blister lichen</name>
    <name type="synonym">Trypethelium virens</name>
    <dbReference type="NCBI Taxonomy" id="1048519"/>
    <lineage>
        <taxon>Eukaryota</taxon>
        <taxon>Fungi</taxon>
        <taxon>Dikarya</taxon>
        <taxon>Ascomycota</taxon>
        <taxon>Pezizomycotina</taxon>
        <taxon>Dothideomycetes</taxon>
        <taxon>Dothideomycetes incertae sedis</taxon>
        <taxon>Trypetheliales</taxon>
        <taxon>Trypetheliaceae</taxon>
        <taxon>Viridothelium</taxon>
    </lineage>
</organism>
<dbReference type="GO" id="GO:0004252">
    <property type="term" value="F:serine-type endopeptidase activity"/>
    <property type="evidence" value="ECO:0007669"/>
    <property type="project" value="InterPro"/>
</dbReference>
<evidence type="ECO:0000313" key="3">
    <source>
        <dbReference type="EMBL" id="KAF2238152.1"/>
    </source>
</evidence>
<evidence type="ECO:0000259" key="2">
    <source>
        <dbReference type="Pfam" id="PF00082"/>
    </source>
</evidence>